<evidence type="ECO:0000256" key="1">
    <source>
        <dbReference type="SAM" id="SignalP"/>
    </source>
</evidence>
<reference evidence="2" key="1">
    <citation type="submission" date="2020-11" db="EMBL/GenBank/DDBJ databases">
        <title>Adaptations for nitrogen fixation in a non-lichenized fungal sporocarp promotes dispersal by wood-feeding termites.</title>
        <authorList>
            <consortium name="DOE Joint Genome Institute"/>
            <person name="Koch R.A."/>
            <person name="Yoon G."/>
            <person name="Arayal U."/>
            <person name="Lail K."/>
            <person name="Amirebrahimi M."/>
            <person name="Labutti K."/>
            <person name="Lipzen A."/>
            <person name="Riley R."/>
            <person name="Barry K."/>
            <person name="Henrissat B."/>
            <person name="Grigoriev I.V."/>
            <person name="Herr J.R."/>
            <person name="Aime M.C."/>
        </authorList>
    </citation>
    <scope>NUCLEOTIDE SEQUENCE</scope>
    <source>
        <strain evidence="2">MCA 3950</strain>
    </source>
</reference>
<evidence type="ECO:0008006" key="4">
    <source>
        <dbReference type="Google" id="ProtNLM"/>
    </source>
</evidence>
<proteinExistence type="predicted"/>
<sequence>MYWLRLILPPSLLLSYGVVIVKEDGKVPGREVPVDGFFSYLSSSLFIAWRGSPHPQAVSGGRTEAVRLAARSSGAGLASHLRGIKRVPGIVSNSRGLGGRIGGGGLAEEVFWEVLILMVGGRSWSGRALSFRFFFTIPWMCAARPGFWRLVDRSSGFWDVI</sequence>
<dbReference type="EMBL" id="MU250528">
    <property type="protein sequence ID" value="KAG7449162.1"/>
    <property type="molecule type" value="Genomic_DNA"/>
</dbReference>
<protein>
    <recommendedName>
        <fullName evidence="4">Secreted protein</fullName>
    </recommendedName>
</protein>
<name>A0A9P7VYB9_9AGAR</name>
<gene>
    <name evidence="2" type="ORF">BT62DRAFT_917788</name>
</gene>
<feature type="chain" id="PRO_5040254372" description="Secreted protein" evidence="1">
    <location>
        <begin position="16"/>
        <end position="161"/>
    </location>
</feature>
<feature type="signal peptide" evidence="1">
    <location>
        <begin position="1"/>
        <end position="15"/>
    </location>
</feature>
<dbReference type="GeneID" id="66106357"/>
<dbReference type="RefSeq" id="XP_043042662.1">
    <property type="nucleotide sequence ID" value="XM_043184060.1"/>
</dbReference>
<evidence type="ECO:0000313" key="3">
    <source>
        <dbReference type="Proteomes" id="UP000812287"/>
    </source>
</evidence>
<accession>A0A9P7VYB9</accession>
<organism evidence="2 3">
    <name type="scientific">Guyanagaster necrorhizus</name>
    <dbReference type="NCBI Taxonomy" id="856835"/>
    <lineage>
        <taxon>Eukaryota</taxon>
        <taxon>Fungi</taxon>
        <taxon>Dikarya</taxon>
        <taxon>Basidiomycota</taxon>
        <taxon>Agaricomycotina</taxon>
        <taxon>Agaricomycetes</taxon>
        <taxon>Agaricomycetidae</taxon>
        <taxon>Agaricales</taxon>
        <taxon>Marasmiineae</taxon>
        <taxon>Physalacriaceae</taxon>
        <taxon>Guyanagaster</taxon>
    </lineage>
</organism>
<keyword evidence="1" id="KW-0732">Signal</keyword>
<evidence type="ECO:0000313" key="2">
    <source>
        <dbReference type="EMBL" id="KAG7449162.1"/>
    </source>
</evidence>
<keyword evidence="3" id="KW-1185">Reference proteome</keyword>
<dbReference type="Proteomes" id="UP000812287">
    <property type="component" value="Unassembled WGS sequence"/>
</dbReference>
<comment type="caution">
    <text evidence="2">The sequence shown here is derived from an EMBL/GenBank/DDBJ whole genome shotgun (WGS) entry which is preliminary data.</text>
</comment>
<dbReference type="AlphaFoldDB" id="A0A9P7VYB9"/>